<dbReference type="HOGENOM" id="CLU_2306152_0_0_1"/>
<name>A0A0D2AMG6_9EURO</name>
<keyword evidence="2" id="KW-1185">Reference proteome</keyword>
<proteinExistence type="predicted"/>
<reference evidence="1 2" key="1">
    <citation type="submission" date="2015-01" db="EMBL/GenBank/DDBJ databases">
        <title>The Genome Sequence of Exophiala oligosperma CBS72588.</title>
        <authorList>
            <consortium name="The Broad Institute Genomics Platform"/>
            <person name="Cuomo C."/>
            <person name="de Hoog S."/>
            <person name="Gorbushina A."/>
            <person name="Stielow B."/>
            <person name="Teixiera M."/>
            <person name="Abouelleil A."/>
            <person name="Chapman S.B."/>
            <person name="Priest M."/>
            <person name="Young S.K."/>
            <person name="Wortman J."/>
            <person name="Nusbaum C."/>
            <person name="Birren B."/>
        </authorList>
    </citation>
    <scope>NUCLEOTIDE SEQUENCE [LARGE SCALE GENOMIC DNA]</scope>
    <source>
        <strain evidence="1 2">CBS 72588</strain>
    </source>
</reference>
<evidence type="ECO:0000313" key="1">
    <source>
        <dbReference type="EMBL" id="KIW41136.1"/>
    </source>
</evidence>
<dbReference type="EMBL" id="KN847337">
    <property type="protein sequence ID" value="KIW41136.1"/>
    <property type="molecule type" value="Genomic_DNA"/>
</dbReference>
<accession>A0A0D2AMG6</accession>
<evidence type="ECO:0000313" key="2">
    <source>
        <dbReference type="Proteomes" id="UP000053342"/>
    </source>
</evidence>
<dbReference type="Proteomes" id="UP000053342">
    <property type="component" value="Unassembled WGS sequence"/>
</dbReference>
<organism evidence="1 2">
    <name type="scientific">Exophiala oligosperma</name>
    <dbReference type="NCBI Taxonomy" id="215243"/>
    <lineage>
        <taxon>Eukaryota</taxon>
        <taxon>Fungi</taxon>
        <taxon>Dikarya</taxon>
        <taxon>Ascomycota</taxon>
        <taxon>Pezizomycotina</taxon>
        <taxon>Eurotiomycetes</taxon>
        <taxon>Chaetothyriomycetidae</taxon>
        <taxon>Chaetothyriales</taxon>
        <taxon>Herpotrichiellaceae</taxon>
        <taxon>Exophiala</taxon>
    </lineage>
</organism>
<dbReference type="VEuPathDB" id="FungiDB:PV06_06722"/>
<protein>
    <submittedName>
        <fullName evidence="1">Uncharacterized protein</fullName>
    </submittedName>
</protein>
<sequence>MELPWTRCGYVFLMPASSLVGVGERAAQTSLKTLPSTAPAGFYGHSVHQDPRSFRQLSRYCTISLQAGSVCPSLWGRPRTYDYCMSTSMQNTVYLTRTES</sequence>
<dbReference type="AlphaFoldDB" id="A0A0D2AMG6"/>
<dbReference type="RefSeq" id="XP_016261352.1">
    <property type="nucleotide sequence ID" value="XM_016407872.1"/>
</dbReference>
<gene>
    <name evidence="1" type="ORF">PV06_06722</name>
</gene>
<dbReference type="GeneID" id="27358796"/>
<dbReference type="RefSeq" id="XP_016261353.1">
    <property type="nucleotide sequence ID" value="XM_016407873.1"/>
</dbReference>
<dbReference type="EMBL" id="KN847337">
    <property type="protein sequence ID" value="KIW41137.1"/>
    <property type="molecule type" value="Genomic_DNA"/>
</dbReference>